<proteinExistence type="predicted"/>
<accession>A0AAE1JFS7</accession>
<protein>
    <submittedName>
        <fullName evidence="2">Uncharacterized protein</fullName>
    </submittedName>
</protein>
<sequence length="109" mass="11813">MGVRSHTFRYTSTNPEPHKHYSSSSTPSFIGACISSDHISLVYDFVSGANLFDCLRNKNLNFTVVSSWKSGVRSTLMGGGSEGKGTFYGTALASLFKLGLRAFGIPILR</sequence>
<evidence type="ECO:0000256" key="1">
    <source>
        <dbReference type="SAM" id="MobiDB-lite"/>
    </source>
</evidence>
<feature type="region of interest" description="Disordered" evidence="1">
    <location>
        <begin position="1"/>
        <end position="25"/>
    </location>
</feature>
<name>A0AAE1JFS7_9FABA</name>
<dbReference type="PANTHER" id="PTHR46863">
    <property type="entry name" value="OS09G0572100 PROTEIN"/>
    <property type="match status" value="1"/>
</dbReference>
<comment type="caution">
    <text evidence="2">The sequence shown here is derived from an EMBL/GenBank/DDBJ whole genome shotgun (WGS) entry which is preliminary data.</text>
</comment>
<dbReference type="EMBL" id="JAWXYG010000007">
    <property type="protein sequence ID" value="KAK4268201.1"/>
    <property type="molecule type" value="Genomic_DNA"/>
</dbReference>
<evidence type="ECO:0000313" key="2">
    <source>
        <dbReference type="EMBL" id="KAK4268201.1"/>
    </source>
</evidence>
<reference evidence="2" key="1">
    <citation type="submission" date="2023-10" db="EMBL/GenBank/DDBJ databases">
        <title>Chromosome-level genome of the transformable northern wattle, Acacia crassicarpa.</title>
        <authorList>
            <person name="Massaro I."/>
            <person name="Sinha N.R."/>
            <person name="Poethig S."/>
            <person name="Leichty A.R."/>
        </authorList>
    </citation>
    <scope>NUCLEOTIDE SEQUENCE</scope>
    <source>
        <strain evidence="2">Acra3RX</strain>
        <tissue evidence="2">Leaf</tissue>
    </source>
</reference>
<organism evidence="2 3">
    <name type="scientific">Acacia crassicarpa</name>
    <name type="common">northern wattle</name>
    <dbReference type="NCBI Taxonomy" id="499986"/>
    <lineage>
        <taxon>Eukaryota</taxon>
        <taxon>Viridiplantae</taxon>
        <taxon>Streptophyta</taxon>
        <taxon>Embryophyta</taxon>
        <taxon>Tracheophyta</taxon>
        <taxon>Spermatophyta</taxon>
        <taxon>Magnoliopsida</taxon>
        <taxon>eudicotyledons</taxon>
        <taxon>Gunneridae</taxon>
        <taxon>Pentapetalae</taxon>
        <taxon>rosids</taxon>
        <taxon>fabids</taxon>
        <taxon>Fabales</taxon>
        <taxon>Fabaceae</taxon>
        <taxon>Caesalpinioideae</taxon>
        <taxon>mimosoid clade</taxon>
        <taxon>Acacieae</taxon>
        <taxon>Acacia</taxon>
    </lineage>
</organism>
<dbReference type="AlphaFoldDB" id="A0AAE1JFS7"/>
<dbReference type="PROSITE" id="PS51257">
    <property type="entry name" value="PROKAR_LIPOPROTEIN"/>
    <property type="match status" value="1"/>
</dbReference>
<dbReference type="Proteomes" id="UP001293593">
    <property type="component" value="Unassembled WGS sequence"/>
</dbReference>
<dbReference type="SUPFAM" id="SSF56112">
    <property type="entry name" value="Protein kinase-like (PK-like)"/>
    <property type="match status" value="1"/>
</dbReference>
<dbReference type="PANTHER" id="PTHR46863:SF1">
    <property type="entry name" value="PROTEIN KINASE SUPERFAMILY PROTEIN"/>
    <property type="match status" value="1"/>
</dbReference>
<evidence type="ECO:0000313" key="3">
    <source>
        <dbReference type="Proteomes" id="UP001293593"/>
    </source>
</evidence>
<gene>
    <name evidence="2" type="ORF">QN277_024887</name>
</gene>
<dbReference type="InterPro" id="IPR011009">
    <property type="entry name" value="Kinase-like_dom_sf"/>
</dbReference>
<keyword evidence="3" id="KW-1185">Reference proteome</keyword>